<protein>
    <submittedName>
        <fullName evidence="1">Uncharacterized protein</fullName>
    </submittedName>
</protein>
<reference evidence="1 2" key="1">
    <citation type="submission" date="2020-10" db="EMBL/GenBank/DDBJ databases">
        <title>Sequencing the genomes of 1000 actinobacteria strains.</title>
        <authorList>
            <person name="Klenk H.-P."/>
        </authorList>
    </citation>
    <scope>NUCLEOTIDE SEQUENCE [LARGE SCALE GENOMIC DNA]</scope>
    <source>
        <strain evidence="1 2">DSM 46661</strain>
    </source>
</reference>
<dbReference type="Proteomes" id="UP000656548">
    <property type="component" value="Unassembled WGS sequence"/>
</dbReference>
<accession>A0ABR9L1B8</accession>
<comment type="caution">
    <text evidence="1">The sequence shown here is derived from an EMBL/GenBank/DDBJ whole genome shotgun (WGS) entry which is preliminary data.</text>
</comment>
<dbReference type="EMBL" id="JADBEJ010000001">
    <property type="protein sequence ID" value="MBE1574166.1"/>
    <property type="molecule type" value="Genomic_DNA"/>
</dbReference>
<organism evidence="1 2">
    <name type="scientific">Amycolatopsis roodepoortensis</name>
    <dbReference type="NCBI Taxonomy" id="700274"/>
    <lineage>
        <taxon>Bacteria</taxon>
        <taxon>Bacillati</taxon>
        <taxon>Actinomycetota</taxon>
        <taxon>Actinomycetes</taxon>
        <taxon>Pseudonocardiales</taxon>
        <taxon>Pseudonocardiaceae</taxon>
        <taxon>Amycolatopsis</taxon>
    </lineage>
</organism>
<evidence type="ECO:0000313" key="1">
    <source>
        <dbReference type="EMBL" id="MBE1574166.1"/>
    </source>
</evidence>
<name>A0ABR9L1B8_9PSEU</name>
<evidence type="ECO:0000313" key="2">
    <source>
        <dbReference type="Proteomes" id="UP000656548"/>
    </source>
</evidence>
<proteinExistence type="predicted"/>
<gene>
    <name evidence="1" type="ORF">H4W30_001195</name>
</gene>
<keyword evidence="2" id="KW-1185">Reference proteome</keyword>
<sequence length="44" mass="4882">MRNCRYRMVLASGSGSTEAFLSPGWQLPDVSGDTLTHPAFYTLF</sequence>